<dbReference type="InterPro" id="IPR036874">
    <property type="entry name" value="Carbonic_anhydrase_sf"/>
</dbReference>
<dbReference type="InterPro" id="IPR015892">
    <property type="entry name" value="Carbonic_anhydrase_CS"/>
</dbReference>
<evidence type="ECO:0000313" key="9">
    <source>
        <dbReference type="EMBL" id="ABK26951.1"/>
    </source>
</evidence>
<reference evidence="9" key="1">
    <citation type="journal article" date="2008" name="BMC Genomics">
        <title>A conifer genomics resource of 200,000 spruce (Picea spp.) ESTs and 6,464 high-quality, sequence-finished full-length cDNAs for Sitka spruce (Picea sitchensis).</title>
        <authorList>
            <person name="Ralph S.G."/>
            <person name="Chun H.J."/>
            <person name="Kolosova N."/>
            <person name="Cooper D."/>
            <person name="Oddy C."/>
            <person name="Ritland C.E."/>
            <person name="Kirkpatrick R."/>
            <person name="Moore R."/>
            <person name="Barber S."/>
            <person name="Holt R.A."/>
            <person name="Jones S.J."/>
            <person name="Marra M.A."/>
            <person name="Douglas C.J."/>
            <person name="Ritland K."/>
            <person name="Bohlmann J."/>
        </authorList>
    </citation>
    <scope>NUCLEOTIDE SEQUENCE</scope>
    <source>
        <tissue evidence="9">Green portion of the leader tissue</tissue>
    </source>
</reference>
<evidence type="ECO:0000256" key="7">
    <source>
        <dbReference type="PIRSR" id="PIRSR601765-1"/>
    </source>
</evidence>
<dbReference type="EMBL" id="EF087716">
    <property type="protein sequence ID" value="ABK26951.1"/>
    <property type="molecule type" value="mRNA"/>
</dbReference>
<accession>A9P240</accession>
<dbReference type="AlphaFoldDB" id="A9P240"/>
<comment type="function">
    <text evidence="1 8">Reversible hydration of carbon dioxide.</text>
</comment>
<evidence type="ECO:0000256" key="6">
    <source>
        <dbReference type="ARBA" id="ARBA00048348"/>
    </source>
</evidence>
<feature type="binding site" evidence="7">
    <location>
        <position position="123"/>
    </location>
    <ligand>
        <name>Zn(2+)</name>
        <dbReference type="ChEBI" id="CHEBI:29105"/>
    </ligand>
</feature>
<dbReference type="PROSITE" id="PS00705">
    <property type="entry name" value="PROK_CO2_ANHYDRASE_2"/>
    <property type="match status" value="1"/>
</dbReference>
<dbReference type="GO" id="GO:0004089">
    <property type="term" value="F:carbonate dehydratase activity"/>
    <property type="evidence" value="ECO:0007669"/>
    <property type="project" value="UniProtKB-UniRule"/>
</dbReference>
<protein>
    <recommendedName>
        <fullName evidence="3 8">Carbonic anhydrase</fullName>
        <ecNumber evidence="3 8">4.2.1.1</ecNumber>
    </recommendedName>
    <alternativeName>
        <fullName evidence="8">Carbonate dehydratase</fullName>
    </alternativeName>
</protein>
<dbReference type="PANTHER" id="PTHR11002">
    <property type="entry name" value="CARBONIC ANHYDRASE"/>
    <property type="match status" value="1"/>
</dbReference>
<evidence type="ECO:0000256" key="1">
    <source>
        <dbReference type="ARBA" id="ARBA00002904"/>
    </source>
</evidence>
<dbReference type="EC" id="4.2.1.1" evidence="3 8"/>
<dbReference type="SMART" id="SM00947">
    <property type="entry name" value="Pro_CA"/>
    <property type="match status" value="1"/>
</dbReference>
<keyword evidence="5 8" id="KW-0456">Lyase</keyword>
<comment type="catalytic activity">
    <reaction evidence="6 8">
        <text>hydrogencarbonate + H(+) = CO2 + H2O</text>
        <dbReference type="Rhea" id="RHEA:10748"/>
        <dbReference type="ChEBI" id="CHEBI:15377"/>
        <dbReference type="ChEBI" id="CHEBI:15378"/>
        <dbReference type="ChEBI" id="CHEBI:16526"/>
        <dbReference type="ChEBI" id="CHEBI:17544"/>
        <dbReference type="EC" id="4.2.1.1"/>
    </reaction>
</comment>
<dbReference type="PROSITE" id="PS00704">
    <property type="entry name" value="PROK_CO2_ANHYDRASE_1"/>
    <property type="match status" value="1"/>
</dbReference>
<dbReference type="FunFam" id="3.40.1050.10:FF:000003">
    <property type="entry name" value="Carbonic anhydrase"/>
    <property type="match status" value="1"/>
</dbReference>
<evidence type="ECO:0000256" key="5">
    <source>
        <dbReference type="ARBA" id="ARBA00023239"/>
    </source>
</evidence>
<evidence type="ECO:0000256" key="4">
    <source>
        <dbReference type="ARBA" id="ARBA00022833"/>
    </source>
</evidence>
<keyword evidence="7" id="KW-0479">Metal-binding</keyword>
<evidence type="ECO:0000256" key="3">
    <source>
        <dbReference type="ARBA" id="ARBA00012925"/>
    </source>
</evidence>
<dbReference type="GO" id="GO:0015976">
    <property type="term" value="P:carbon utilization"/>
    <property type="evidence" value="ECO:0007669"/>
    <property type="project" value="InterPro"/>
</dbReference>
<sequence>MPLHTKLKLFINCPRRRPASKMEIRASVRLQTADDLFDETHRRFVKLVEATPGLRKVAAKKLQELAEDLVKGNKEPSMRIDSDPFEKIRHGFLTFKQQHFLKKPDHFTKLATVQSPKFLVIACSDSRVCPSNILGFQPGEAFVVRSIANLVPKRKENDLSGTSAALEFAVLSLKVEHILVIGHSRCGGIRALMSMPDEGTISSEFIERWVTTAKAARLHTKAVAGHLTLDDQCSFCEKESVNQSLSNLLTFPWIKELVAQDKLSLHGGYYDFVEGYFEQWTVGCKAGKAENLNQEIINHCMWC</sequence>
<comment type="similarity">
    <text evidence="2 8">Belongs to the beta-class carbonic anhydrase family.</text>
</comment>
<dbReference type="Pfam" id="PF00484">
    <property type="entry name" value="Pro_CA"/>
    <property type="match status" value="1"/>
</dbReference>
<keyword evidence="4 7" id="KW-0862">Zinc</keyword>
<dbReference type="GO" id="GO:0008270">
    <property type="term" value="F:zinc ion binding"/>
    <property type="evidence" value="ECO:0007669"/>
    <property type="project" value="UniProtKB-UniRule"/>
</dbReference>
<evidence type="ECO:0000256" key="2">
    <source>
        <dbReference type="ARBA" id="ARBA00006217"/>
    </source>
</evidence>
<comment type="cofactor">
    <cofactor evidence="7">
        <name>Zn(2+)</name>
        <dbReference type="ChEBI" id="CHEBI:29105"/>
    </cofactor>
    <text evidence="7">Binds 1 zinc ion per subunit.</text>
</comment>
<dbReference type="InterPro" id="IPR045066">
    <property type="entry name" value="Beta_CA_cladeB"/>
</dbReference>
<organism evidence="9">
    <name type="scientific">Picea sitchensis</name>
    <name type="common">Sitka spruce</name>
    <name type="synonym">Pinus sitchensis</name>
    <dbReference type="NCBI Taxonomy" id="3332"/>
    <lineage>
        <taxon>Eukaryota</taxon>
        <taxon>Viridiplantae</taxon>
        <taxon>Streptophyta</taxon>
        <taxon>Embryophyta</taxon>
        <taxon>Tracheophyta</taxon>
        <taxon>Spermatophyta</taxon>
        <taxon>Pinopsida</taxon>
        <taxon>Pinidae</taxon>
        <taxon>Conifers I</taxon>
        <taxon>Pinales</taxon>
        <taxon>Pinaceae</taxon>
        <taxon>Picea</taxon>
    </lineage>
</organism>
<dbReference type="PANTHER" id="PTHR11002:SF12">
    <property type="entry name" value="CARBONIC ANHYDRASE"/>
    <property type="match status" value="1"/>
</dbReference>
<feature type="binding site" evidence="7">
    <location>
        <position position="186"/>
    </location>
    <ligand>
        <name>Zn(2+)</name>
        <dbReference type="ChEBI" id="CHEBI:29105"/>
    </ligand>
</feature>
<dbReference type="InterPro" id="IPR001765">
    <property type="entry name" value="Carbonic_anhydrase"/>
</dbReference>
<evidence type="ECO:0000256" key="8">
    <source>
        <dbReference type="RuleBase" id="RU003956"/>
    </source>
</evidence>
<proteinExistence type="evidence at transcript level"/>
<feature type="binding site" evidence="7">
    <location>
        <position position="183"/>
    </location>
    <ligand>
        <name>Zn(2+)</name>
        <dbReference type="ChEBI" id="CHEBI:29105"/>
    </ligand>
</feature>
<dbReference type="Gene3D" id="3.40.1050.10">
    <property type="entry name" value="Carbonic anhydrase"/>
    <property type="match status" value="1"/>
</dbReference>
<feature type="binding site" evidence="7">
    <location>
        <position position="125"/>
    </location>
    <ligand>
        <name>Zn(2+)</name>
        <dbReference type="ChEBI" id="CHEBI:29105"/>
    </ligand>
</feature>
<dbReference type="SUPFAM" id="SSF53056">
    <property type="entry name" value="beta-carbonic anhydrase, cab"/>
    <property type="match status" value="1"/>
</dbReference>
<dbReference type="CDD" id="cd00884">
    <property type="entry name" value="beta_CA_cladeB"/>
    <property type="match status" value="1"/>
</dbReference>
<name>A9P240_PICSI</name>